<evidence type="ECO:0000313" key="1">
    <source>
        <dbReference type="EMBL" id="SPB14169.1"/>
    </source>
</evidence>
<accession>A0A2U3I243</accession>
<proteinExistence type="predicted"/>
<dbReference type="AlphaFoldDB" id="A0A2U3I243"/>
<gene>
    <name evidence="1" type="ORF">NOV72_01418</name>
</gene>
<protein>
    <submittedName>
        <fullName evidence="1">Uncharacterized protein</fullName>
    </submittedName>
</protein>
<keyword evidence="2" id="KW-1185">Reference proteome</keyword>
<reference evidence="2" key="1">
    <citation type="submission" date="2018-01" db="EMBL/GenBank/DDBJ databases">
        <authorList>
            <person name="Peeters C."/>
        </authorList>
    </citation>
    <scope>NUCLEOTIDE SEQUENCE [LARGE SCALE GENOMIC DNA]</scope>
</reference>
<dbReference type="RefSeq" id="WP_106853896.1">
    <property type="nucleotide sequence ID" value="NZ_OGTP01000003.1"/>
</dbReference>
<dbReference type="EMBL" id="OGTP01000003">
    <property type="protein sequence ID" value="SPB14169.1"/>
    <property type="molecule type" value="Genomic_DNA"/>
</dbReference>
<name>A0A2U3I243_9BURK</name>
<evidence type="ECO:0000313" key="2">
    <source>
        <dbReference type="Proteomes" id="UP000238169"/>
    </source>
</evidence>
<organism evidence="1 2">
    <name type="scientific">Caballeronia novacaledonica</name>
    <dbReference type="NCBI Taxonomy" id="1544861"/>
    <lineage>
        <taxon>Bacteria</taxon>
        <taxon>Pseudomonadati</taxon>
        <taxon>Pseudomonadota</taxon>
        <taxon>Betaproteobacteria</taxon>
        <taxon>Burkholderiales</taxon>
        <taxon>Burkholderiaceae</taxon>
        <taxon>Caballeronia</taxon>
    </lineage>
</organism>
<sequence>MCAICNFKVDFGVSHPSALTVAVATRKAIEAGLIEPTDAAEGTLAAARARMSAVDALNLLQARIEGAHSDDLLLSVPDFYVLLIENDTWGFFHATSEGFDPDIVPEMPDVTAAEEAKRSNILIASEAALRGWLDGRVTIQHALGESLFIVDATPACATSLTLMLAHAESSVPADC</sequence>
<dbReference type="Proteomes" id="UP000238169">
    <property type="component" value="Unassembled WGS sequence"/>
</dbReference>
<dbReference type="OrthoDB" id="9095835at2"/>